<dbReference type="Pfam" id="PF13460">
    <property type="entry name" value="NAD_binding_10"/>
    <property type="match status" value="1"/>
</dbReference>
<name>A0A3D8IVT7_9HELI</name>
<dbReference type="AlphaFoldDB" id="A0A3D8IVT7"/>
<evidence type="ECO:0000259" key="1">
    <source>
        <dbReference type="Pfam" id="PF13460"/>
    </source>
</evidence>
<dbReference type="Gene3D" id="3.40.50.720">
    <property type="entry name" value="NAD(P)-binding Rossmann-like Domain"/>
    <property type="match status" value="1"/>
</dbReference>
<sequence length="213" mass="24192">MPKRVLIFGGNGGIGKWAVKYALEAGYEVSVYLRNASKMESKDSCLNVFEGELVDRESVAKALRGQDAVVWCVGITMKYSYPTMHSLEGHKILLEEMKKAGVKRLIDWATPSVRFWRDKKSLLTLLPSFLASIFLKQAKKEMLEIASLVENSDLDWTLVRFVAPRNTPIGSEIKVSFGKKRINFLISRADIARFMIEQIQSREYIKSMPIIGR</sequence>
<keyword evidence="3" id="KW-1185">Reference proteome</keyword>
<dbReference type="OrthoDB" id="5334159at2"/>
<organism evidence="2 3">
    <name type="scientific">Helicobacter brantae</name>
    <dbReference type="NCBI Taxonomy" id="375927"/>
    <lineage>
        <taxon>Bacteria</taxon>
        <taxon>Pseudomonadati</taxon>
        <taxon>Campylobacterota</taxon>
        <taxon>Epsilonproteobacteria</taxon>
        <taxon>Campylobacterales</taxon>
        <taxon>Helicobacteraceae</taxon>
        <taxon>Helicobacter</taxon>
    </lineage>
</organism>
<dbReference type="RefSeq" id="WP_115569994.1">
    <property type="nucleotide sequence ID" value="NZ_NXLV01000015.1"/>
</dbReference>
<dbReference type="PANTHER" id="PTHR43355:SF2">
    <property type="entry name" value="FLAVIN REDUCTASE (NADPH)"/>
    <property type="match status" value="1"/>
</dbReference>
<feature type="domain" description="NAD(P)-binding" evidence="1">
    <location>
        <begin position="9"/>
        <end position="201"/>
    </location>
</feature>
<proteinExistence type="predicted"/>
<dbReference type="GO" id="GO:0004074">
    <property type="term" value="F:biliverdin reductase [NAD(P)H] activity"/>
    <property type="evidence" value="ECO:0007669"/>
    <property type="project" value="TreeGrafter"/>
</dbReference>
<dbReference type="PANTHER" id="PTHR43355">
    <property type="entry name" value="FLAVIN REDUCTASE (NADPH)"/>
    <property type="match status" value="1"/>
</dbReference>
<evidence type="ECO:0000313" key="2">
    <source>
        <dbReference type="EMBL" id="RDU69387.1"/>
    </source>
</evidence>
<dbReference type="Proteomes" id="UP000257045">
    <property type="component" value="Unassembled WGS sequence"/>
</dbReference>
<reference evidence="2 3" key="1">
    <citation type="submission" date="2018-04" db="EMBL/GenBank/DDBJ databases">
        <title>Novel Campyloabacter and Helicobacter Species and Strains.</title>
        <authorList>
            <person name="Mannion A.J."/>
            <person name="Shen Z."/>
            <person name="Fox J.G."/>
        </authorList>
    </citation>
    <scope>NUCLEOTIDE SEQUENCE [LARGE SCALE GENOMIC DNA]</scope>
    <source>
        <strain evidence="2 3">MIT 04-9366</strain>
    </source>
</reference>
<comment type="caution">
    <text evidence="2">The sequence shown here is derived from an EMBL/GenBank/DDBJ whole genome shotgun (WGS) entry which is preliminary data.</text>
</comment>
<protein>
    <recommendedName>
        <fullName evidence="1">NAD(P)-binding domain-containing protein</fullName>
    </recommendedName>
</protein>
<dbReference type="GO" id="GO:0042602">
    <property type="term" value="F:riboflavin reductase (NADPH) activity"/>
    <property type="evidence" value="ECO:0007669"/>
    <property type="project" value="TreeGrafter"/>
</dbReference>
<dbReference type="SUPFAM" id="SSF51735">
    <property type="entry name" value="NAD(P)-binding Rossmann-fold domains"/>
    <property type="match status" value="1"/>
</dbReference>
<evidence type="ECO:0000313" key="3">
    <source>
        <dbReference type="Proteomes" id="UP000257045"/>
    </source>
</evidence>
<gene>
    <name evidence="2" type="ORF">CQA58_06935</name>
</gene>
<dbReference type="InterPro" id="IPR016040">
    <property type="entry name" value="NAD(P)-bd_dom"/>
</dbReference>
<dbReference type="EMBL" id="NXLV01000015">
    <property type="protein sequence ID" value="RDU69387.1"/>
    <property type="molecule type" value="Genomic_DNA"/>
</dbReference>
<dbReference type="InterPro" id="IPR036291">
    <property type="entry name" value="NAD(P)-bd_dom_sf"/>
</dbReference>
<accession>A0A3D8IVT7</accession>
<dbReference type="InterPro" id="IPR051606">
    <property type="entry name" value="Polyketide_Oxido-like"/>
</dbReference>